<evidence type="ECO:0000313" key="3">
    <source>
        <dbReference type="Proteomes" id="UP000242470"/>
    </source>
</evidence>
<evidence type="ECO:0000313" key="2">
    <source>
        <dbReference type="EMBL" id="PTH18145.1"/>
    </source>
</evidence>
<proteinExistence type="predicted"/>
<keyword evidence="4" id="KW-1185">Reference proteome</keyword>
<dbReference type="RefSeq" id="WP_059108149.1">
    <property type="nucleotide sequence ID" value="NZ_AP024589.1"/>
</dbReference>
<reference evidence="2 4" key="1">
    <citation type="journal article" date="2016" name="Front. Microbiol.">
        <title>Comprehensive Phylogenetic Analysis of Bovine Non-aureus Staphylococci Species Based on Whole-Genome Sequencing.</title>
        <authorList>
            <person name="Naushad S."/>
            <person name="Barkema H.W."/>
            <person name="Luby C."/>
            <person name="Condas L.A."/>
            <person name="Nobrega D.B."/>
            <person name="Carson D.A."/>
            <person name="De Buck J."/>
        </authorList>
    </citation>
    <scope>NUCLEOTIDE SEQUENCE [LARGE SCALE GENOMIC DNA]</scope>
    <source>
        <strain evidence="2 4">SNUC 993</strain>
    </source>
</reference>
<dbReference type="EMBL" id="PPQW01000004">
    <property type="protein sequence ID" value="PNZ69320.1"/>
    <property type="molecule type" value="Genomic_DNA"/>
</dbReference>
<protein>
    <submittedName>
        <fullName evidence="1">Competence protein ComK</fullName>
    </submittedName>
</protein>
<name>A0AAP8PT09_9STAP</name>
<dbReference type="GeneID" id="64981946"/>
<dbReference type="Proteomes" id="UP000242470">
    <property type="component" value="Unassembled WGS sequence"/>
</dbReference>
<evidence type="ECO:0000313" key="4">
    <source>
        <dbReference type="Proteomes" id="UP000242694"/>
    </source>
</evidence>
<gene>
    <name evidence="2" type="ORF">BU607_06290</name>
    <name evidence="1" type="ORF">CD158_00960</name>
</gene>
<organism evidence="1 3">
    <name type="scientific">Staphylococcus auricularis</name>
    <dbReference type="NCBI Taxonomy" id="29379"/>
    <lineage>
        <taxon>Bacteria</taxon>
        <taxon>Bacillati</taxon>
        <taxon>Bacillota</taxon>
        <taxon>Bacilli</taxon>
        <taxon>Bacillales</taxon>
        <taxon>Staphylococcaceae</taxon>
        <taxon>Staphylococcus</taxon>
    </lineage>
</organism>
<comment type="caution">
    <text evidence="1">The sequence shown here is derived from an EMBL/GenBank/DDBJ whole genome shotgun (WGS) entry which is preliminary data.</text>
</comment>
<sequence length="145" mass="17362">MHQYHDLLYLQTSTDPHSQTMIQWPDKKEFSTQALPHVLKSILKLYLRDIKLQRETAKRLLNINKRVPLYVCDQLVLLPLKPQRATIQYYVNAINIHHIEHHGTHTKIHFVNQHTLVIDEPYALIYRKWKESIALIHFIKLHCFI</sequence>
<accession>A0AAP8PT09</accession>
<reference evidence="1 3" key="2">
    <citation type="submission" date="2017-08" db="EMBL/GenBank/DDBJ databases">
        <title>Draft genome sequences of 64 type strains of genus Staph aureus.</title>
        <authorList>
            <person name="Cole K."/>
            <person name="Golubchik T."/>
            <person name="Russell J."/>
            <person name="Foster D."/>
            <person name="Llewelyn M."/>
            <person name="Wilson D."/>
            <person name="Crook D."/>
            <person name="Paul J."/>
        </authorList>
    </citation>
    <scope>NUCLEOTIDE SEQUENCE [LARGE SCALE GENOMIC DNA]</scope>
    <source>
        <strain evidence="1 3">NCTC 12101</strain>
    </source>
</reference>
<evidence type="ECO:0000313" key="1">
    <source>
        <dbReference type="EMBL" id="PNZ69320.1"/>
    </source>
</evidence>
<reference evidence="2" key="3">
    <citation type="submission" date="2018-03" db="EMBL/GenBank/DDBJ databases">
        <authorList>
            <person name="Naushad S."/>
        </authorList>
    </citation>
    <scope>NUCLEOTIDE SEQUENCE</scope>
    <source>
        <strain evidence="2">SNUC 993</strain>
    </source>
</reference>
<dbReference type="AlphaFoldDB" id="A0AAP8PT09"/>
<dbReference type="EMBL" id="PZDI01000024">
    <property type="protein sequence ID" value="PTH18145.1"/>
    <property type="molecule type" value="Genomic_DNA"/>
</dbReference>
<dbReference type="Proteomes" id="UP000242694">
    <property type="component" value="Unassembled WGS sequence"/>
</dbReference>